<dbReference type="AlphaFoldDB" id="A0A8K1FEA2"/>
<reference evidence="2" key="1">
    <citation type="submission" date="2019-03" db="EMBL/GenBank/DDBJ databases">
        <title>Long read genome sequence of the mycoparasitic Pythium oligandrum ATCC 38472 isolated from sugarbeet rhizosphere.</title>
        <authorList>
            <person name="Gaulin E."/>
        </authorList>
    </citation>
    <scope>NUCLEOTIDE SEQUENCE</scope>
    <source>
        <strain evidence="2">ATCC 38472_TT</strain>
    </source>
</reference>
<gene>
    <name evidence="2" type="ORF">Poli38472_000357</name>
</gene>
<name>A0A8K1FEA2_PYTOL</name>
<accession>A0A8K1FEA2</accession>
<keyword evidence="3" id="KW-1185">Reference proteome</keyword>
<evidence type="ECO:0000313" key="2">
    <source>
        <dbReference type="EMBL" id="TMW60315.1"/>
    </source>
</evidence>
<feature type="transmembrane region" description="Helical" evidence="1">
    <location>
        <begin position="70"/>
        <end position="89"/>
    </location>
</feature>
<keyword evidence="1" id="KW-0812">Transmembrane</keyword>
<dbReference type="InterPro" id="IPR032675">
    <property type="entry name" value="LRR_dom_sf"/>
</dbReference>
<comment type="caution">
    <text evidence="2">The sequence shown here is derived from an EMBL/GenBank/DDBJ whole genome shotgun (WGS) entry which is preliminary data.</text>
</comment>
<keyword evidence="1" id="KW-1133">Transmembrane helix</keyword>
<dbReference type="Proteomes" id="UP000794436">
    <property type="component" value="Unassembled WGS sequence"/>
</dbReference>
<evidence type="ECO:0000313" key="3">
    <source>
        <dbReference type="Proteomes" id="UP000794436"/>
    </source>
</evidence>
<dbReference type="SUPFAM" id="SSF52058">
    <property type="entry name" value="L domain-like"/>
    <property type="match status" value="1"/>
</dbReference>
<evidence type="ECO:0000256" key="1">
    <source>
        <dbReference type="SAM" id="Phobius"/>
    </source>
</evidence>
<dbReference type="EMBL" id="SPLM01000108">
    <property type="protein sequence ID" value="TMW60315.1"/>
    <property type="molecule type" value="Genomic_DNA"/>
</dbReference>
<protein>
    <submittedName>
        <fullName evidence="2">Uncharacterized protein</fullName>
    </submittedName>
</protein>
<dbReference type="OrthoDB" id="117345at2759"/>
<sequence>MVAELQRILVATWLYISILLSLADAKILLQDSQNTNREDLVRASDPGGPRIDDTTGAVVIPRLKRSMAPVLQVMIFIIGAAILLLQLIAQAGSPNDSCMLPVHPWASSQPGCAYLRFNCTSEELRGSKNELTPVLAAYDPNILQVLEFTSCPELHVPPYIQKFGHLSRLCLISSNITEWGSDAALTATHHSRLTIVQVEDTLLPQGQIPPGLMGPTFPPNLRSIRLRSTNLATLPFTIAPIWPPGMALIYEAMNATRIPDVLFFMAFYYLSMGDNQLTEIPIKLFYTPLLMYLDLHGNPFTGFPEVPASMLEQYGPPGVSMLRVDVSGSGLEQLPT</sequence>
<keyword evidence="1" id="KW-0472">Membrane</keyword>
<organism evidence="2 3">
    <name type="scientific">Pythium oligandrum</name>
    <name type="common">Mycoparasitic fungus</name>
    <dbReference type="NCBI Taxonomy" id="41045"/>
    <lineage>
        <taxon>Eukaryota</taxon>
        <taxon>Sar</taxon>
        <taxon>Stramenopiles</taxon>
        <taxon>Oomycota</taxon>
        <taxon>Peronosporomycetes</taxon>
        <taxon>Pythiales</taxon>
        <taxon>Pythiaceae</taxon>
        <taxon>Pythium</taxon>
    </lineage>
</organism>
<feature type="transmembrane region" description="Helical" evidence="1">
    <location>
        <begin position="12"/>
        <end position="29"/>
    </location>
</feature>
<dbReference type="Gene3D" id="3.80.10.10">
    <property type="entry name" value="Ribonuclease Inhibitor"/>
    <property type="match status" value="1"/>
</dbReference>
<proteinExistence type="predicted"/>